<protein>
    <submittedName>
        <fullName evidence="2">Uncharacterized protein</fullName>
    </submittedName>
</protein>
<sequence length="90" mass="9504">MADGGDRFILSQLSCRALTFDPGCQMDAKPACTYCVVSEDGAFGGGCRHCCHHGMRPCACCLQTCHSTHSPPPSPTPLTQGMLATAAMRK</sequence>
<reference evidence="2" key="1">
    <citation type="journal article" date="2023" name="Science">
        <title>Genome structures resolve the early diversification of teleost fishes.</title>
        <authorList>
            <person name="Parey E."/>
            <person name="Louis A."/>
            <person name="Montfort J."/>
            <person name="Bouchez O."/>
            <person name="Roques C."/>
            <person name="Iampietro C."/>
            <person name="Lluch J."/>
            <person name="Castinel A."/>
            <person name="Donnadieu C."/>
            <person name="Desvignes T."/>
            <person name="Floi Bucao C."/>
            <person name="Jouanno E."/>
            <person name="Wen M."/>
            <person name="Mejri S."/>
            <person name="Dirks R."/>
            <person name="Jansen H."/>
            <person name="Henkel C."/>
            <person name="Chen W.J."/>
            <person name="Zahm M."/>
            <person name="Cabau C."/>
            <person name="Klopp C."/>
            <person name="Thompson A.W."/>
            <person name="Robinson-Rechavi M."/>
            <person name="Braasch I."/>
            <person name="Lecointre G."/>
            <person name="Bobe J."/>
            <person name="Postlethwait J.H."/>
            <person name="Berthelot C."/>
            <person name="Roest Crollius H."/>
            <person name="Guiguen Y."/>
        </authorList>
    </citation>
    <scope>NUCLEOTIDE SEQUENCE</scope>
    <source>
        <strain evidence="2">NC1722</strain>
    </source>
</reference>
<name>A0AAD7WCW7_9TELE</name>
<dbReference type="EMBL" id="JAINUG010000149">
    <property type="protein sequence ID" value="KAJ8392098.1"/>
    <property type="molecule type" value="Genomic_DNA"/>
</dbReference>
<evidence type="ECO:0000256" key="1">
    <source>
        <dbReference type="SAM" id="MobiDB-lite"/>
    </source>
</evidence>
<gene>
    <name evidence="2" type="ORF">AAFF_G00079040</name>
</gene>
<organism evidence="2 3">
    <name type="scientific">Aldrovandia affinis</name>
    <dbReference type="NCBI Taxonomy" id="143900"/>
    <lineage>
        <taxon>Eukaryota</taxon>
        <taxon>Metazoa</taxon>
        <taxon>Chordata</taxon>
        <taxon>Craniata</taxon>
        <taxon>Vertebrata</taxon>
        <taxon>Euteleostomi</taxon>
        <taxon>Actinopterygii</taxon>
        <taxon>Neopterygii</taxon>
        <taxon>Teleostei</taxon>
        <taxon>Notacanthiformes</taxon>
        <taxon>Halosauridae</taxon>
        <taxon>Aldrovandia</taxon>
    </lineage>
</organism>
<dbReference type="Proteomes" id="UP001221898">
    <property type="component" value="Unassembled WGS sequence"/>
</dbReference>
<keyword evidence="3" id="KW-1185">Reference proteome</keyword>
<proteinExistence type="predicted"/>
<comment type="caution">
    <text evidence="2">The sequence shown here is derived from an EMBL/GenBank/DDBJ whole genome shotgun (WGS) entry which is preliminary data.</text>
</comment>
<dbReference type="AlphaFoldDB" id="A0AAD7WCW7"/>
<evidence type="ECO:0000313" key="2">
    <source>
        <dbReference type="EMBL" id="KAJ8392098.1"/>
    </source>
</evidence>
<feature type="region of interest" description="Disordered" evidence="1">
    <location>
        <begin position="69"/>
        <end position="90"/>
    </location>
</feature>
<accession>A0AAD7WCW7</accession>
<evidence type="ECO:0000313" key="3">
    <source>
        <dbReference type="Proteomes" id="UP001221898"/>
    </source>
</evidence>